<dbReference type="RefSeq" id="WP_163697158.1">
    <property type="nucleotide sequence ID" value="NZ_QXHD01000004.1"/>
</dbReference>
<dbReference type="EMBL" id="QXHD01000004">
    <property type="protein sequence ID" value="NEZ55344.1"/>
    <property type="molecule type" value="Genomic_DNA"/>
</dbReference>
<accession>A0A6M0RGI0</accession>
<dbReference type="Proteomes" id="UP000481033">
    <property type="component" value="Unassembled WGS sequence"/>
</dbReference>
<dbReference type="AlphaFoldDB" id="A0A6M0RGI0"/>
<evidence type="ECO:0000313" key="2">
    <source>
        <dbReference type="Proteomes" id="UP000481033"/>
    </source>
</evidence>
<comment type="caution">
    <text evidence="1">The sequence shown here is derived from an EMBL/GenBank/DDBJ whole genome shotgun (WGS) entry which is preliminary data.</text>
</comment>
<gene>
    <name evidence="1" type="ORF">DXZ20_06560</name>
</gene>
<proteinExistence type="predicted"/>
<reference evidence="1 2" key="1">
    <citation type="journal article" date="2020" name="Microb. Ecol.">
        <title>Ecogenomics of the Marine Benthic Filamentous Cyanobacterium Adonisia.</title>
        <authorList>
            <person name="Walter J.M."/>
            <person name="Coutinho F.H."/>
            <person name="Leomil L."/>
            <person name="Hargreaves P.I."/>
            <person name="Campeao M.E."/>
            <person name="Vieira V.V."/>
            <person name="Silva B.S."/>
            <person name="Fistarol G.O."/>
            <person name="Salomon P.S."/>
            <person name="Sawabe T."/>
            <person name="Mino S."/>
            <person name="Hosokawa M."/>
            <person name="Miyashita H."/>
            <person name="Maruyama F."/>
            <person name="van Verk M.C."/>
            <person name="Dutilh B.E."/>
            <person name="Thompson C.C."/>
            <person name="Thompson F.L."/>
        </authorList>
    </citation>
    <scope>NUCLEOTIDE SEQUENCE [LARGE SCALE GENOMIC DNA]</scope>
    <source>
        <strain evidence="1 2">CCMR0081</strain>
    </source>
</reference>
<protein>
    <submittedName>
        <fullName evidence="1">Uncharacterized protein</fullName>
    </submittedName>
</protein>
<evidence type="ECO:0000313" key="1">
    <source>
        <dbReference type="EMBL" id="NEZ55344.1"/>
    </source>
</evidence>
<keyword evidence="2" id="KW-1185">Reference proteome</keyword>
<sequence>MITLDLALLIGLTSCADGVSDTVNSLTQAFRNDAVAVSQPAGLVAHSQGPSSEAFHMVGSSGQLTHQQTTTLLQLNWPQSHQAIEGALGHPHTRDTYADYYTLPNGHTATVYYSGGDATGYSLGDSGVE</sequence>
<organism evidence="1 2">
    <name type="scientific">Adonisia turfae CCMR0081</name>
    <dbReference type="NCBI Taxonomy" id="2292702"/>
    <lineage>
        <taxon>Bacteria</taxon>
        <taxon>Bacillati</taxon>
        <taxon>Cyanobacteriota</taxon>
        <taxon>Adonisia</taxon>
        <taxon>Adonisia turfae</taxon>
    </lineage>
</organism>
<name>A0A6M0RGI0_9CYAN</name>